<reference evidence="2 3" key="1">
    <citation type="submission" date="2022-04" db="EMBL/GenBank/DDBJ databases">
        <title>Chromosome-level reference genomes for two strains of Caenorhabditis briggsae: an improved platform for comparative genomics.</title>
        <authorList>
            <person name="Stevens L."/>
            <person name="Andersen E."/>
        </authorList>
    </citation>
    <scope>NUCLEOTIDE SEQUENCE [LARGE SCALE GENOMIC DNA]</scope>
    <source>
        <strain evidence="2">VX34</strain>
        <tissue evidence="2">Whole-organism</tissue>
    </source>
</reference>
<evidence type="ECO:0000313" key="2">
    <source>
        <dbReference type="EMBL" id="UMM25025.1"/>
    </source>
</evidence>
<gene>
    <name evidence="2" type="ORF">L5515_005004</name>
</gene>
<name>A0AAE9JBU0_CAEBR</name>
<evidence type="ECO:0000256" key="1">
    <source>
        <dbReference type="SAM" id="MobiDB-lite"/>
    </source>
</evidence>
<organism evidence="2 3">
    <name type="scientific">Caenorhabditis briggsae</name>
    <dbReference type="NCBI Taxonomy" id="6238"/>
    <lineage>
        <taxon>Eukaryota</taxon>
        <taxon>Metazoa</taxon>
        <taxon>Ecdysozoa</taxon>
        <taxon>Nematoda</taxon>
        <taxon>Chromadorea</taxon>
        <taxon>Rhabditida</taxon>
        <taxon>Rhabditina</taxon>
        <taxon>Rhabditomorpha</taxon>
        <taxon>Rhabditoidea</taxon>
        <taxon>Rhabditidae</taxon>
        <taxon>Peloderinae</taxon>
        <taxon>Caenorhabditis</taxon>
    </lineage>
</organism>
<protein>
    <submittedName>
        <fullName evidence="2">Uncharacterized protein</fullName>
    </submittedName>
</protein>
<proteinExistence type="predicted"/>
<accession>A0AAE9JBU0</accession>
<feature type="region of interest" description="Disordered" evidence="1">
    <location>
        <begin position="317"/>
        <end position="350"/>
    </location>
</feature>
<dbReference type="Proteomes" id="UP000829354">
    <property type="component" value="Chromosome III"/>
</dbReference>
<keyword evidence="3" id="KW-1185">Reference proteome</keyword>
<evidence type="ECO:0000313" key="3">
    <source>
        <dbReference type="Proteomes" id="UP000829354"/>
    </source>
</evidence>
<sequence>MSEVVGDVVDVKGDSLVVDWVVDVDPPVLGSTFGAVDNPTVASVVVVCNLALSVIEVVTEEEDEGMNVEELEVPVVPEDVTDELEDLDGAVEELVNSVMDDETDVLLAPVVVFSEFPGVVLSDFGEVLVSVSGVSAVVMLGDPTLLVSIVICIIELVLLEPTEDVEDVAVGVLVSFDAVGVIIIELLDEVRSEDAGEVASENEKPVDVLKFSVVIRSDDVTTGSLLEVTDVFGRLVESVPENVEASGDFDDVAEILFVVGFVVEDGFTSCVPALVDGDVLDEDEDEVEVRAGEVEAREVKEDVAEDEEIAGVVWVEVDEDSVEPDEDPVESNDDLVLVDEDLDEEVSEDS</sequence>
<dbReference type="EMBL" id="CP092622">
    <property type="protein sequence ID" value="UMM25025.1"/>
    <property type="molecule type" value="Genomic_DNA"/>
</dbReference>
<dbReference type="AlphaFoldDB" id="A0AAE9JBU0"/>